<feature type="compositionally biased region" description="Acidic residues" evidence="1">
    <location>
        <begin position="350"/>
        <end position="359"/>
    </location>
</feature>
<dbReference type="PANTHER" id="PTHR46018">
    <property type="entry name" value="ZINC PHOSPHODIESTERASE ELAC PROTEIN 1"/>
    <property type="match status" value="1"/>
</dbReference>
<sequence>MAPLPMSVTFLGTSSGGGPSESRNCSSLVADVLGDGSLWMVDCAEGTLRQFALQPGYGADRIKVSKLSKMFITHMHADHVMGIITVLRSLLGIPKPDAGPSQKPPRVEIYGPAGLRTFVRSILKMTMTSVGDRYVVHELLGPDDAVTPCSQEVVHSSECEGRDIRCGEDGFWRDVVSGGASKTTVTVDAGFILHRDPCIGYVFRESAPLSRKIVVLGDTYDPSAIAPLCLSASLLVHESTDAYMPPNVDPEAKRTVETINAKVVERGHSTPTMAGAFAKLIEARQLVMNHIGCRFPAPQLSHRQRNTKALREGVLKEMERQANEAWGLGRAQSAVDYLKVNVYALRGDPELEPEQDGAEEAAASWRPPPTDHHLVVHNNRASYRGHRGMDHGDRGAGGSRGYRRDDGRGAGGMDHRGRGRGDGRGYGAGSMDHRGRGGGDSRGYRRGDGRGAGSTDHRGGGGFRGDMDYGSGDGRGAGGDFASDRTEPKRKRLDP</sequence>
<feature type="compositionally biased region" description="Basic and acidic residues" evidence="1">
    <location>
        <begin position="482"/>
        <end position="495"/>
    </location>
</feature>
<dbReference type="GO" id="GO:0005634">
    <property type="term" value="C:nucleus"/>
    <property type="evidence" value="ECO:0007669"/>
    <property type="project" value="TreeGrafter"/>
</dbReference>
<dbReference type="Gene3D" id="3.60.15.10">
    <property type="entry name" value="Ribonuclease Z/Hydroxyacylglutathione hydrolase-like"/>
    <property type="match status" value="1"/>
</dbReference>
<dbReference type="AlphaFoldDB" id="A0A166NBD3"/>
<evidence type="ECO:0000313" key="2">
    <source>
        <dbReference type="EMBL" id="KZP24835.1"/>
    </source>
</evidence>
<feature type="compositionally biased region" description="Basic and acidic residues" evidence="1">
    <location>
        <begin position="402"/>
        <end position="423"/>
    </location>
</feature>
<reference evidence="2 3" key="1">
    <citation type="journal article" date="2016" name="Mol. Biol. Evol.">
        <title>Comparative Genomics of Early-Diverging Mushroom-Forming Fungi Provides Insights into the Origins of Lignocellulose Decay Capabilities.</title>
        <authorList>
            <person name="Nagy L.G."/>
            <person name="Riley R."/>
            <person name="Tritt A."/>
            <person name="Adam C."/>
            <person name="Daum C."/>
            <person name="Floudas D."/>
            <person name="Sun H."/>
            <person name="Yadav J.S."/>
            <person name="Pangilinan J."/>
            <person name="Larsson K.H."/>
            <person name="Matsuura K."/>
            <person name="Barry K."/>
            <person name="Labutti K."/>
            <person name="Kuo R."/>
            <person name="Ohm R.A."/>
            <person name="Bhattacharya S.S."/>
            <person name="Shirouzu T."/>
            <person name="Yoshinaga Y."/>
            <person name="Martin F.M."/>
            <person name="Grigoriev I.V."/>
            <person name="Hibbett D.S."/>
        </authorList>
    </citation>
    <scope>NUCLEOTIDE SEQUENCE [LARGE SCALE GENOMIC DNA]</scope>
    <source>
        <strain evidence="2 3">CBS 109695</strain>
    </source>
</reference>
<evidence type="ECO:0000256" key="1">
    <source>
        <dbReference type="SAM" id="MobiDB-lite"/>
    </source>
</evidence>
<dbReference type="InterPro" id="IPR036866">
    <property type="entry name" value="RibonucZ/Hydroxyglut_hydro"/>
</dbReference>
<evidence type="ECO:0000313" key="3">
    <source>
        <dbReference type="Proteomes" id="UP000076532"/>
    </source>
</evidence>
<gene>
    <name evidence="2" type="ORF">FIBSPDRAFT_856635</name>
</gene>
<protein>
    <submittedName>
        <fullName evidence="2">Uncharacterized protein</fullName>
    </submittedName>
</protein>
<dbReference type="EMBL" id="KV417524">
    <property type="protein sequence ID" value="KZP24835.1"/>
    <property type="molecule type" value="Genomic_DNA"/>
</dbReference>
<dbReference type="STRING" id="436010.A0A166NBD3"/>
<proteinExistence type="predicted"/>
<dbReference type="Proteomes" id="UP000076532">
    <property type="component" value="Unassembled WGS sequence"/>
</dbReference>
<accession>A0A166NBD3</accession>
<name>A0A166NBD3_9AGAM</name>
<organism evidence="2 3">
    <name type="scientific">Athelia psychrophila</name>
    <dbReference type="NCBI Taxonomy" id="1759441"/>
    <lineage>
        <taxon>Eukaryota</taxon>
        <taxon>Fungi</taxon>
        <taxon>Dikarya</taxon>
        <taxon>Basidiomycota</taxon>
        <taxon>Agaricomycotina</taxon>
        <taxon>Agaricomycetes</taxon>
        <taxon>Agaricomycetidae</taxon>
        <taxon>Atheliales</taxon>
        <taxon>Atheliaceae</taxon>
        <taxon>Athelia</taxon>
    </lineage>
</organism>
<keyword evidence="3" id="KW-1185">Reference proteome</keyword>
<feature type="region of interest" description="Disordered" evidence="1">
    <location>
        <begin position="349"/>
        <end position="495"/>
    </location>
</feature>
<dbReference type="OrthoDB" id="527344at2759"/>
<dbReference type="PANTHER" id="PTHR46018:SF2">
    <property type="entry name" value="ZINC PHOSPHODIESTERASE ELAC PROTEIN 1"/>
    <property type="match status" value="1"/>
</dbReference>
<feature type="compositionally biased region" description="Basic and acidic residues" evidence="1">
    <location>
        <begin position="431"/>
        <end position="459"/>
    </location>
</feature>
<dbReference type="SUPFAM" id="SSF56281">
    <property type="entry name" value="Metallo-hydrolase/oxidoreductase"/>
    <property type="match status" value="1"/>
</dbReference>
<dbReference type="GO" id="GO:0042781">
    <property type="term" value="F:3'-tRNA processing endoribonuclease activity"/>
    <property type="evidence" value="ECO:0007669"/>
    <property type="project" value="TreeGrafter"/>
</dbReference>